<dbReference type="InterPro" id="IPR031311">
    <property type="entry name" value="CHIT_BIND_RR_consensus"/>
</dbReference>
<sequence length="213" mass="24678">MESFVLKIFIAFVLTCYNFINFSESVPLRRKPRMSLADWTNYNSFEPEGPGTYGFGYDIEDPEKDNIQFRDEERHPNGTVRGSYGYLRPDGVVHIVHYTADRAGFRANIESYPRRGQLKPFGNPKLSPEDSTPSPALTAALQSQTTYKKQHVHEQHLRPIDANPDPEPDIQLPSYTFADNTKEVYRKHPVDALNLKDVFRQYTNPYRSYIKRN</sequence>
<protein>
    <submittedName>
        <fullName evidence="4">Uncharacterized protein</fullName>
    </submittedName>
</protein>
<name>A0AAV8VW96_9CUCU</name>
<evidence type="ECO:0000313" key="5">
    <source>
        <dbReference type="Proteomes" id="UP001159042"/>
    </source>
</evidence>
<dbReference type="EMBL" id="JANEYG010000026">
    <property type="protein sequence ID" value="KAJ8918327.1"/>
    <property type="molecule type" value="Genomic_DNA"/>
</dbReference>
<organism evidence="4 5">
    <name type="scientific">Exocentrus adspersus</name>
    <dbReference type="NCBI Taxonomy" id="1586481"/>
    <lineage>
        <taxon>Eukaryota</taxon>
        <taxon>Metazoa</taxon>
        <taxon>Ecdysozoa</taxon>
        <taxon>Arthropoda</taxon>
        <taxon>Hexapoda</taxon>
        <taxon>Insecta</taxon>
        <taxon>Pterygota</taxon>
        <taxon>Neoptera</taxon>
        <taxon>Endopterygota</taxon>
        <taxon>Coleoptera</taxon>
        <taxon>Polyphaga</taxon>
        <taxon>Cucujiformia</taxon>
        <taxon>Chrysomeloidea</taxon>
        <taxon>Cerambycidae</taxon>
        <taxon>Lamiinae</taxon>
        <taxon>Acanthocinini</taxon>
        <taxon>Exocentrus</taxon>
    </lineage>
</organism>
<dbReference type="PANTHER" id="PTHR10380:SF224">
    <property type="entry name" value="CUTICULAR PROTEIN 12A"/>
    <property type="match status" value="1"/>
</dbReference>
<comment type="caution">
    <text evidence="4">The sequence shown here is derived from an EMBL/GenBank/DDBJ whole genome shotgun (WGS) entry which is preliminary data.</text>
</comment>
<evidence type="ECO:0000256" key="3">
    <source>
        <dbReference type="SAM" id="MobiDB-lite"/>
    </source>
</evidence>
<dbReference type="Proteomes" id="UP001159042">
    <property type="component" value="Unassembled WGS sequence"/>
</dbReference>
<feature type="region of interest" description="Disordered" evidence="3">
    <location>
        <begin position="116"/>
        <end position="136"/>
    </location>
</feature>
<reference evidence="4 5" key="1">
    <citation type="journal article" date="2023" name="Insect Mol. Biol.">
        <title>Genome sequencing provides insights into the evolution of gene families encoding plant cell wall-degrading enzymes in longhorned beetles.</title>
        <authorList>
            <person name="Shin N.R."/>
            <person name="Okamura Y."/>
            <person name="Kirsch R."/>
            <person name="Pauchet Y."/>
        </authorList>
    </citation>
    <scope>NUCLEOTIDE SEQUENCE [LARGE SCALE GENOMIC DNA]</scope>
    <source>
        <strain evidence="4">EAD_L_NR</strain>
    </source>
</reference>
<dbReference type="InterPro" id="IPR050468">
    <property type="entry name" value="Cuticle_Struct_Prot"/>
</dbReference>
<proteinExistence type="predicted"/>
<dbReference type="GO" id="GO:0008010">
    <property type="term" value="F:structural constituent of chitin-based larval cuticle"/>
    <property type="evidence" value="ECO:0007669"/>
    <property type="project" value="TreeGrafter"/>
</dbReference>
<dbReference type="Pfam" id="PF00379">
    <property type="entry name" value="Chitin_bind_4"/>
    <property type="match status" value="1"/>
</dbReference>
<accession>A0AAV8VW96</accession>
<keyword evidence="5" id="KW-1185">Reference proteome</keyword>
<dbReference type="GO" id="GO:0062129">
    <property type="term" value="C:chitin-based extracellular matrix"/>
    <property type="evidence" value="ECO:0007669"/>
    <property type="project" value="TreeGrafter"/>
</dbReference>
<gene>
    <name evidence="4" type="ORF">NQ315_008020</name>
</gene>
<evidence type="ECO:0000313" key="4">
    <source>
        <dbReference type="EMBL" id="KAJ8918327.1"/>
    </source>
</evidence>
<dbReference type="PROSITE" id="PS00233">
    <property type="entry name" value="CHIT_BIND_RR_1"/>
    <property type="match status" value="1"/>
</dbReference>
<keyword evidence="1 2" id="KW-0193">Cuticle</keyword>
<evidence type="ECO:0000256" key="2">
    <source>
        <dbReference type="PROSITE-ProRule" id="PRU00497"/>
    </source>
</evidence>
<dbReference type="PRINTS" id="PR00947">
    <property type="entry name" value="CUTICLE"/>
</dbReference>
<evidence type="ECO:0000256" key="1">
    <source>
        <dbReference type="ARBA" id="ARBA00022460"/>
    </source>
</evidence>
<dbReference type="InterPro" id="IPR000618">
    <property type="entry name" value="Insect_cuticle"/>
</dbReference>
<dbReference type="PROSITE" id="PS51155">
    <property type="entry name" value="CHIT_BIND_RR_2"/>
    <property type="match status" value="1"/>
</dbReference>
<dbReference type="PANTHER" id="PTHR10380">
    <property type="entry name" value="CUTICLE PROTEIN"/>
    <property type="match status" value="1"/>
</dbReference>
<dbReference type="AlphaFoldDB" id="A0AAV8VW96"/>